<dbReference type="EMBL" id="MHUZ01000038">
    <property type="protein sequence ID" value="OHA84570.1"/>
    <property type="molecule type" value="Genomic_DNA"/>
</dbReference>
<gene>
    <name evidence="10" type="ORF">A2591_03265</name>
</gene>
<evidence type="ECO:0000256" key="1">
    <source>
        <dbReference type="ARBA" id="ARBA00004496"/>
    </source>
</evidence>
<evidence type="ECO:0000256" key="5">
    <source>
        <dbReference type="ARBA" id="ARBA00022490"/>
    </source>
</evidence>
<evidence type="ECO:0000256" key="8">
    <source>
        <dbReference type="ARBA" id="ARBA00022691"/>
    </source>
</evidence>
<keyword evidence="5" id="KW-0963">Cytoplasm</keyword>
<dbReference type="NCBIfam" id="NF001453">
    <property type="entry name" value="PRK00312.1"/>
    <property type="match status" value="1"/>
</dbReference>
<dbReference type="AlphaFoldDB" id="A0A1G2SHU3"/>
<comment type="similarity">
    <text evidence="2">Belongs to the methyltransferase superfamily. L-isoaspartyl/D-aspartyl protein methyltransferase family.</text>
</comment>
<evidence type="ECO:0000256" key="9">
    <source>
        <dbReference type="NCBIfam" id="TIGR00080"/>
    </source>
</evidence>
<dbReference type="GO" id="GO:0004719">
    <property type="term" value="F:protein-L-isoaspartate (D-aspartate) O-methyltransferase activity"/>
    <property type="evidence" value="ECO:0007669"/>
    <property type="project" value="UniProtKB-UniRule"/>
</dbReference>
<evidence type="ECO:0000256" key="3">
    <source>
        <dbReference type="ARBA" id="ARBA00011890"/>
    </source>
</evidence>
<evidence type="ECO:0000313" key="10">
    <source>
        <dbReference type="EMBL" id="OHA84570.1"/>
    </source>
</evidence>
<dbReference type="Gene3D" id="3.40.50.150">
    <property type="entry name" value="Vaccinia Virus protein VP39"/>
    <property type="match status" value="1"/>
</dbReference>
<dbReference type="InterPro" id="IPR029063">
    <property type="entry name" value="SAM-dependent_MTases_sf"/>
</dbReference>
<dbReference type="Pfam" id="PF01135">
    <property type="entry name" value="PCMT"/>
    <property type="match status" value="1"/>
</dbReference>
<dbReference type="PANTHER" id="PTHR11579">
    <property type="entry name" value="PROTEIN-L-ISOASPARTATE O-METHYLTRANSFERASE"/>
    <property type="match status" value="1"/>
</dbReference>
<dbReference type="SUPFAM" id="SSF53335">
    <property type="entry name" value="S-adenosyl-L-methionine-dependent methyltransferases"/>
    <property type="match status" value="1"/>
</dbReference>
<reference evidence="10 11" key="1">
    <citation type="journal article" date="2016" name="Nat. Commun.">
        <title>Thousands of microbial genomes shed light on interconnected biogeochemical processes in an aquifer system.</title>
        <authorList>
            <person name="Anantharaman K."/>
            <person name="Brown C.T."/>
            <person name="Hug L.A."/>
            <person name="Sharon I."/>
            <person name="Castelle C.J."/>
            <person name="Probst A.J."/>
            <person name="Thomas B.C."/>
            <person name="Singh A."/>
            <person name="Wilkins M.J."/>
            <person name="Karaoz U."/>
            <person name="Brodie E.L."/>
            <person name="Williams K.H."/>
            <person name="Hubbard S.S."/>
            <person name="Banfield J.F."/>
        </authorList>
    </citation>
    <scope>NUCLEOTIDE SEQUENCE [LARGE SCALE GENOMIC DNA]</scope>
</reference>
<keyword evidence="6 10" id="KW-0489">Methyltransferase</keyword>
<comment type="caution">
    <text evidence="10">The sequence shown here is derived from an EMBL/GenBank/DDBJ whole genome shotgun (WGS) entry which is preliminary data.</text>
</comment>
<comment type="subcellular location">
    <subcellularLocation>
        <location evidence="1">Cytoplasm</location>
    </subcellularLocation>
</comment>
<accession>A0A1G2SHU3</accession>
<dbReference type="InterPro" id="IPR000682">
    <property type="entry name" value="PCMT"/>
</dbReference>
<dbReference type="STRING" id="1802730.A2591_03265"/>
<dbReference type="NCBIfam" id="TIGR00080">
    <property type="entry name" value="pimt"/>
    <property type="match status" value="1"/>
</dbReference>
<evidence type="ECO:0000256" key="2">
    <source>
        <dbReference type="ARBA" id="ARBA00005369"/>
    </source>
</evidence>
<dbReference type="GO" id="GO:0030091">
    <property type="term" value="P:protein repair"/>
    <property type="evidence" value="ECO:0007669"/>
    <property type="project" value="UniProtKB-UniRule"/>
</dbReference>
<name>A0A1G2SHU3_9BACT</name>
<dbReference type="Proteomes" id="UP000178168">
    <property type="component" value="Unassembled WGS sequence"/>
</dbReference>
<dbReference type="GO" id="GO:0005737">
    <property type="term" value="C:cytoplasm"/>
    <property type="evidence" value="ECO:0007669"/>
    <property type="project" value="UniProtKB-SubCell"/>
</dbReference>
<dbReference type="EC" id="2.1.1.77" evidence="3 9"/>
<evidence type="ECO:0000256" key="4">
    <source>
        <dbReference type="ARBA" id="ARBA00013346"/>
    </source>
</evidence>
<proteinExistence type="inferred from homology"/>
<dbReference type="CDD" id="cd02440">
    <property type="entry name" value="AdoMet_MTases"/>
    <property type="match status" value="1"/>
</dbReference>
<keyword evidence="8" id="KW-0949">S-adenosyl-L-methionine</keyword>
<evidence type="ECO:0000313" key="11">
    <source>
        <dbReference type="Proteomes" id="UP000178168"/>
    </source>
</evidence>
<dbReference type="GO" id="GO:0032259">
    <property type="term" value="P:methylation"/>
    <property type="evidence" value="ECO:0007669"/>
    <property type="project" value="UniProtKB-KW"/>
</dbReference>
<dbReference type="PANTHER" id="PTHR11579:SF0">
    <property type="entry name" value="PROTEIN-L-ISOASPARTATE(D-ASPARTATE) O-METHYLTRANSFERASE"/>
    <property type="match status" value="1"/>
</dbReference>
<evidence type="ECO:0000256" key="6">
    <source>
        <dbReference type="ARBA" id="ARBA00022603"/>
    </source>
</evidence>
<sequence length="201" mass="21658">MKLLIRDLLATGVLRSPAIIAAFRAIDRKDFVRPEYLTEAYLDTALPIGFEQTISQPTTVAYMLELLDAKPGDRILDVGSGSGWTTALLAHIAGTAGEVFGVERIPELVDFGSTNLIKYSFPRAHLTHADTTLGLPEKSPFDRILVSAASPELPLELVAQLALGGTLVIPIGTSLIKIQKNRDGDITSSEHPGFVFVPLIP</sequence>
<keyword evidence="7 10" id="KW-0808">Transferase</keyword>
<evidence type="ECO:0000256" key="7">
    <source>
        <dbReference type="ARBA" id="ARBA00022679"/>
    </source>
</evidence>
<protein>
    <recommendedName>
        <fullName evidence="4 9">Protein-L-isoaspartate O-methyltransferase</fullName>
        <ecNumber evidence="3 9">2.1.1.77</ecNumber>
    </recommendedName>
</protein>
<organism evidence="10 11">
    <name type="scientific">Candidatus Yonathbacteria bacterium RIFOXYD1_FULL_52_36</name>
    <dbReference type="NCBI Taxonomy" id="1802730"/>
    <lineage>
        <taxon>Bacteria</taxon>
        <taxon>Candidatus Yonathiibacteriota</taxon>
    </lineage>
</organism>